<gene>
    <name evidence="1" type="ORF">HPB47_019959</name>
</gene>
<accession>A0AC60QJ13</accession>
<evidence type="ECO:0000313" key="2">
    <source>
        <dbReference type="Proteomes" id="UP000805193"/>
    </source>
</evidence>
<keyword evidence="2" id="KW-1185">Reference proteome</keyword>
<comment type="caution">
    <text evidence="1">The sequence shown here is derived from an EMBL/GenBank/DDBJ whole genome shotgun (WGS) entry which is preliminary data.</text>
</comment>
<protein>
    <submittedName>
        <fullName evidence="1">Uncharacterized protein</fullName>
    </submittedName>
</protein>
<organism evidence="1 2">
    <name type="scientific">Ixodes persulcatus</name>
    <name type="common">Taiga tick</name>
    <dbReference type="NCBI Taxonomy" id="34615"/>
    <lineage>
        <taxon>Eukaryota</taxon>
        <taxon>Metazoa</taxon>
        <taxon>Ecdysozoa</taxon>
        <taxon>Arthropoda</taxon>
        <taxon>Chelicerata</taxon>
        <taxon>Arachnida</taxon>
        <taxon>Acari</taxon>
        <taxon>Parasitiformes</taxon>
        <taxon>Ixodida</taxon>
        <taxon>Ixodoidea</taxon>
        <taxon>Ixodidae</taxon>
        <taxon>Ixodinae</taxon>
        <taxon>Ixodes</taxon>
    </lineage>
</organism>
<sequence>MDSEEAAQSEVSAEANNSPEVTNIETSTRNTKGANYPTPSGFATEKTVNTDAITIASNTPLPTYQVEDPAKAEEEESEMEESNEKEMLGKRKASVGQRVRARALVDVATD</sequence>
<proteinExistence type="predicted"/>
<evidence type="ECO:0000313" key="1">
    <source>
        <dbReference type="EMBL" id="KAG0433425.1"/>
    </source>
</evidence>
<dbReference type="EMBL" id="JABSTQ010009062">
    <property type="protein sequence ID" value="KAG0433425.1"/>
    <property type="molecule type" value="Genomic_DNA"/>
</dbReference>
<dbReference type="Proteomes" id="UP000805193">
    <property type="component" value="Unassembled WGS sequence"/>
</dbReference>
<name>A0AC60QJ13_IXOPE</name>
<reference evidence="1 2" key="1">
    <citation type="journal article" date="2020" name="Cell">
        <title>Large-Scale Comparative Analyses of Tick Genomes Elucidate Their Genetic Diversity and Vector Capacities.</title>
        <authorList>
            <consortium name="Tick Genome and Microbiome Consortium (TIGMIC)"/>
            <person name="Jia N."/>
            <person name="Wang J."/>
            <person name="Shi W."/>
            <person name="Du L."/>
            <person name="Sun Y."/>
            <person name="Zhan W."/>
            <person name="Jiang J.F."/>
            <person name="Wang Q."/>
            <person name="Zhang B."/>
            <person name="Ji P."/>
            <person name="Bell-Sakyi L."/>
            <person name="Cui X.M."/>
            <person name="Yuan T.T."/>
            <person name="Jiang B.G."/>
            <person name="Yang W.F."/>
            <person name="Lam T.T."/>
            <person name="Chang Q.C."/>
            <person name="Ding S.J."/>
            <person name="Wang X.J."/>
            <person name="Zhu J.G."/>
            <person name="Ruan X.D."/>
            <person name="Zhao L."/>
            <person name="Wei J.T."/>
            <person name="Ye R.Z."/>
            <person name="Que T.C."/>
            <person name="Du C.H."/>
            <person name="Zhou Y.H."/>
            <person name="Cheng J.X."/>
            <person name="Dai P.F."/>
            <person name="Guo W.B."/>
            <person name="Han X.H."/>
            <person name="Huang E.J."/>
            <person name="Li L.F."/>
            <person name="Wei W."/>
            <person name="Gao Y.C."/>
            <person name="Liu J.Z."/>
            <person name="Shao H.Z."/>
            <person name="Wang X."/>
            <person name="Wang C.C."/>
            <person name="Yang T.C."/>
            <person name="Huo Q.B."/>
            <person name="Li W."/>
            <person name="Chen H.Y."/>
            <person name="Chen S.E."/>
            <person name="Zhou L.G."/>
            <person name="Ni X.B."/>
            <person name="Tian J.H."/>
            <person name="Sheng Y."/>
            <person name="Liu T."/>
            <person name="Pan Y.S."/>
            <person name="Xia L.Y."/>
            <person name="Li J."/>
            <person name="Zhao F."/>
            <person name="Cao W.C."/>
        </authorList>
    </citation>
    <scope>NUCLEOTIDE SEQUENCE [LARGE SCALE GENOMIC DNA]</scope>
    <source>
        <strain evidence="1">Iper-2018</strain>
    </source>
</reference>